<dbReference type="PANTHER" id="PTHR30347">
    <property type="entry name" value="POTASSIUM CHANNEL RELATED"/>
    <property type="match status" value="1"/>
</dbReference>
<comment type="subcellular location">
    <subcellularLocation>
        <location evidence="1">Cell membrane</location>
        <topology evidence="1">Multi-pass membrane protein</topology>
    </subcellularLocation>
</comment>
<protein>
    <submittedName>
        <fullName evidence="12">Potassium efflux system KefA protein / Small-conductance mechanosensitive channel</fullName>
    </submittedName>
</protein>
<dbReference type="InterPro" id="IPR010920">
    <property type="entry name" value="LSM_dom_sf"/>
</dbReference>
<feature type="transmembrane region" description="Helical" evidence="8">
    <location>
        <begin position="325"/>
        <end position="345"/>
    </location>
</feature>
<evidence type="ECO:0000259" key="10">
    <source>
        <dbReference type="Pfam" id="PF21082"/>
    </source>
</evidence>
<dbReference type="Pfam" id="PF21082">
    <property type="entry name" value="MS_channel_3rd"/>
    <property type="match status" value="1"/>
</dbReference>
<feature type="domain" description="Mechanosensitive ion channel MscS C-terminal" evidence="10">
    <location>
        <begin position="493"/>
        <end position="581"/>
    </location>
</feature>
<sequence>MKLIFIILLLLFVQLNAADINATLINANKDVYVKLLKTLNKSATRKNEQTLLQVALLEKLISTSKPFKQTQSSFNVAKNAKEAQQLLFKWFDLLDKITTLQTKQKSLQSKKATLENEITNALKTDPLLSTYQLQYALYQKNISFLIKKLALLKEERQSTEKTIIKIPKTVLLKQEILRKQEQKYLQELSFRNKLLKELQIKKERIELLENPIELTRVEKNITSQELKQQQISQYLIATDFLIFCNELQQKKHTAFTYKQKIMQLEKDDVTRDALDNLLSTMEQKYLGIIYTLGGATEQTVKNSAQSIWNLLSNPLFQINNTPISILKLLWVIFIILFGFIFGVLFKRKVLKVKSSDDETDSVERSSYSARMIISNIGYYLIIIIAFFSSLKVVGINLSSLAVVAGALSVGIGFGLQNIVSNFVSGLILMFERSVKIGDYIQINDDMRGRVTDIRMRSTTIKTNANIDIIIPNQDFIQNNVINWTMTDNIKRFEIPFGVKYGTNPQQVIDVILKAVQESGFQEIYTSRTRYTNVIMTEMGDSSVNFNLFVWIKGREILKPKRTTSKFLILIYNTLNEHNIEIPFPQVDLHVRSIEAALPIINRDKIQEQGKS</sequence>
<dbReference type="SUPFAM" id="SSF82689">
    <property type="entry name" value="Mechanosensitive channel protein MscS (YggB), C-terminal domain"/>
    <property type="match status" value="1"/>
</dbReference>
<keyword evidence="7" id="KW-0175">Coiled coil</keyword>
<evidence type="ECO:0000256" key="8">
    <source>
        <dbReference type="SAM" id="Phobius"/>
    </source>
</evidence>
<evidence type="ECO:0000256" key="1">
    <source>
        <dbReference type="ARBA" id="ARBA00004651"/>
    </source>
</evidence>
<evidence type="ECO:0000256" key="2">
    <source>
        <dbReference type="ARBA" id="ARBA00008017"/>
    </source>
</evidence>
<evidence type="ECO:0000256" key="3">
    <source>
        <dbReference type="ARBA" id="ARBA00022475"/>
    </source>
</evidence>
<dbReference type="InterPro" id="IPR023408">
    <property type="entry name" value="MscS_beta-dom_sf"/>
</dbReference>
<comment type="similarity">
    <text evidence="2">Belongs to the MscS (TC 1.A.23) family.</text>
</comment>
<dbReference type="GO" id="GO:0005886">
    <property type="term" value="C:plasma membrane"/>
    <property type="evidence" value="ECO:0007669"/>
    <property type="project" value="UniProtKB-SubCell"/>
</dbReference>
<dbReference type="InterPro" id="IPR006685">
    <property type="entry name" value="MscS_channel_2nd"/>
</dbReference>
<accession>A0A1W1BLW6</accession>
<dbReference type="Pfam" id="PF00924">
    <property type="entry name" value="MS_channel_2nd"/>
    <property type="match status" value="1"/>
</dbReference>
<evidence type="ECO:0000259" key="9">
    <source>
        <dbReference type="Pfam" id="PF00924"/>
    </source>
</evidence>
<name>A0A1W1BLW6_9ZZZZ</name>
<feature type="coiled-coil region" evidence="7">
    <location>
        <begin position="97"/>
        <end position="162"/>
    </location>
</feature>
<keyword evidence="5 8" id="KW-1133">Transmembrane helix</keyword>
<dbReference type="EMBL" id="FPHK01000011">
    <property type="protein sequence ID" value="SFV54496.1"/>
    <property type="molecule type" value="Genomic_DNA"/>
</dbReference>
<gene>
    <name evidence="12" type="ORF">MNB_SM-6-743</name>
</gene>
<dbReference type="InterPro" id="IPR049142">
    <property type="entry name" value="MS_channel_1st"/>
</dbReference>
<keyword evidence="6 8" id="KW-0472">Membrane</keyword>
<evidence type="ECO:0000259" key="11">
    <source>
        <dbReference type="Pfam" id="PF21088"/>
    </source>
</evidence>
<dbReference type="Gene3D" id="3.30.70.100">
    <property type="match status" value="1"/>
</dbReference>
<dbReference type="SUPFAM" id="SSF82861">
    <property type="entry name" value="Mechanosensitive channel protein MscS (YggB), transmembrane region"/>
    <property type="match status" value="1"/>
</dbReference>
<dbReference type="PANTHER" id="PTHR30347:SF1">
    <property type="entry name" value="MECHANOSENSITIVE CHANNEL MSCK"/>
    <property type="match status" value="1"/>
</dbReference>
<proteinExistence type="inferred from homology"/>
<evidence type="ECO:0000256" key="5">
    <source>
        <dbReference type="ARBA" id="ARBA00022989"/>
    </source>
</evidence>
<feature type="domain" description="Mechanosensitive ion channel MscS" evidence="9">
    <location>
        <begin position="417"/>
        <end position="484"/>
    </location>
</feature>
<evidence type="ECO:0000256" key="4">
    <source>
        <dbReference type="ARBA" id="ARBA00022692"/>
    </source>
</evidence>
<dbReference type="GO" id="GO:0055085">
    <property type="term" value="P:transmembrane transport"/>
    <property type="evidence" value="ECO:0007669"/>
    <property type="project" value="InterPro"/>
</dbReference>
<dbReference type="Gene3D" id="1.10.287.1260">
    <property type="match status" value="1"/>
</dbReference>
<keyword evidence="3" id="KW-1003">Cell membrane</keyword>
<dbReference type="SUPFAM" id="SSF50182">
    <property type="entry name" value="Sm-like ribonucleoproteins"/>
    <property type="match status" value="1"/>
</dbReference>
<evidence type="ECO:0000313" key="12">
    <source>
        <dbReference type="EMBL" id="SFV54496.1"/>
    </source>
</evidence>
<keyword evidence="4 8" id="KW-0812">Transmembrane</keyword>
<dbReference type="InterPro" id="IPR011066">
    <property type="entry name" value="MscS_channel_C_sf"/>
</dbReference>
<dbReference type="InterPro" id="IPR011014">
    <property type="entry name" value="MscS_channel_TM-2"/>
</dbReference>
<evidence type="ECO:0000256" key="6">
    <source>
        <dbReference type="ARBA" id="ARBA00023136"/>
    </source>
</evidence>
<dbReference type="Pfam" id="PF21088">
    <property type="entry name" value="MS_channel_1st"/>
    <property type="match status" value="1"/>
</dbReference>
<organism evidence="12">
    <name type="scientific">hydrothermal vent metagenome</name>
    <dbReference type="NCBI Taxonomy" id="652676"/>
    <lineage>
        <taxon>unclassified sequences</taxon>
        <taxon>metagenomes</taxon>
        <taxon>ecological metagenomes</taxon>
    </lineage>
</organism>
<feature type="transmembrane region" description="Helical" evidence="8">
    <location>
        <begin position="376"/>
        <end position="395"/>
    </location>
</feature>
<dbReference type="InterPro" id="IPR052702">
    <property type="entry name" value="MscS-like_channel"/>
</dbReference>
<reference evidence="12" key="1">
    <citation type="submission" date="2016-10" db="EMBL/GenBank/DDBJ databases">
        <authorList>
            <person name="de Groot N.N."/>
        </authorList>
    </citation>
    <scope>NUCLEOTIDE SEQUENCE</scope>
</reference>
<feature type="domain" description="Mechanosensitive ion channel transmembrane helices 2/3" evidence="11">
    <location>
        <begin position="378"/>
        <end position="416"/>
    </location>
</feature>
<feature type="transmembrane region" description="Helical" evidence="8">
    <location>
        <begin position="401"/>
        <end position="430"/>
    </location>
</feature>
<dbReference type="AlphaFoldDB" id="A0A1W1BLW6"/>
<dbReference type="Gene3D" id="2.30.30.60">
    <property type="match status" value="1"/>
</dbReference>
<evidence type="ECO:0000256" key="7">
    <source>
        <dbReference type="SAM" id="Coils"/>
    </source>
</evidence>
<dbReference type="InterPro" id="IPR049278">
    <property type="entry name" value="MS_channel_C"/>
</dbReference>